<feature type="region of interest" description="Disordered" evidence="1">
    <location>
        <begin position="1"/>
        <end position="53"/>
    </location>
</feature>
<evidence type="ECO:0000313" key="4">
    <source>
        <dbReference type="Proteomes" id="UP000597656"/>
    </source>
</evidence>
<feature type="compositionally biased region" description="Basic and acidic residues" evidence="1">
    <location>
        <begin position="97"/>
        <end position="112"/>
    </location>
</feature>
<dbReference type="Proteomes" id="UP000597656">
    <property type="component" value="Unassembled WGS sequence"/>
</dbReference>
<dbReference type="InterPro" id="IPR027417">
    <property type="entry name" value="P-loop_NTPase"/>
</dbReference>
<dbReference type="RefSeq" id="WP_189152728.1">
    <property type="nucleotide sequence ID" value="NZ_BMNC01000001.1"/>
</dbReference>
<dbReference type="SMART" id="SM00567">
    <property type="entry name" value="EZ_HEAT"/>
    <property type="match status" value="7"/>
</dbReference>
<keyword evidence="4" id="KW-1185">Reference proteome</keyword>
<gene>
    <name evidence="3" type="ORF">GCM10011609_03070</name>
</gene>
<organism evidence="3 4">
    <name type="scientific">Lentzea pudingi</name>
    <dbReference type="NCBI Taxonomy" id="1789439"/>
    <lineage>
        <taxon>Bacteria</taxon>
        <taxon>Bacillati</taxon>
        <taxon>Actinomycetota</taxon>
        <taxon>Actinomycetes</taxon>
        <taxon>Pseudonocardiales</taxon>
        <taxon>Pseudonocardiaceae</taxon>
        <taxon>Lentzea</taxon>
    </lineage>
</organism>
<comment type="caution">
    <text evidence="3">The sequence shown here is derived from an EMBL/GenBank/DDBJ whole genome shotgun (WGS) entry which is preliminary data.</text>
</comment>
<feature type="region of interest" description="Disordered" evidence="1">
    <location>
        <begin position="92"/>
        <end position="112"/>
    </location>
</feature>
<evidence type="ECO:0000313" key="3">
    <source>
        <dbReference type="EMBL" id="GGM70794.1"/>
    </source>
</evidence>
<dbReference type="InterPro" id="IPR004155">
    <property type="entry name" value="PBS_lyase_HEAT"/>
</dbReference>
<dbReference type="InterPro" id="IPR016024">
    <property type="entry name" value="ARM-type_fold"/>
</dbReference>
<protein>
    <recommendedName>
        <fullName evidence="2">NACHT domain-containing protein</fullName>
    </recommendedName>
</protein>
<dbReference type="SUPFAM" id="SSF48371">
    <property type="entry name" value="ARM repeat"/>
    <property type="match status" value="2"/>
</dbReference>
<dbReference type="Pfam" id="PF05729">
    <property type="entry name" value="NACHT"/>
    <property type="match status" value="1"/>
</dbReference>
<accession>A0ABQ2HAS6</accession>
<proteinExistence type="predicted"/>
<dbReference type="EMBL" id="BMNC01000001">
    <property type="protein sequence ID" value="GGM70794.1"/>
    <property type="molecule type" value="Genomic_DNA"/>
</dbReference>
<dbReference type="SUPFAM" id="SSF52540">
    <property type="entry name" value="P-loop containing nucleoside triphosphate hydrolases"/>
    <property type="match status" value="1"/>
</dbReference>
<sequence length="1693" mass="184331">MARDDLDFSTGDVTGGTVFQANNVHGDVHLHPGQSPRKTYDPPRTWAEAKEPPPEIRSLLRAQIHAAREAPYRLPEAPKTSLDTVYVRQDLGSPVEEPQHAREGPVLDDDGRLIETPARPVVRFTVRPPSRPLREALDADAHLVVTGGPGLGKSTLTLRLAAEIAQHWVDGDEAPLAEPVVPLRLPADALAARSNVPFAQALAESTIAEYGSFLRGQIDQDLFVERVVGCRWMLLVDGLDEVVDVSQRHRLVSTLAAWAAAGDHRILLTTRPTEGGALAPLQREGAVRNELQPFDEAALRRFAANWFSAEDAQRFLRQIGEAHLGELVQVPLMATIVAIIFSEYGAQPLPGNQYSLYETYLAHIRRDQPDRFDREKFLEHLARTRLETNNSLLDTARSWVTDRGAPASPVWREELTAYLLAVGPLVLRGGDLAFQHQSFAEHLAATSCARELPDEFNADDFADRLHAAEARESGRFARAVLLHHTRLHPGEADRLLEWLHRGTANQHLLAARLLAHHLPASSAKTEAFLATVRAWAMTTHYNAVDILAEASRTTRFTGLAEWLTCLMNCTQAPWRSRAEAATALAVRVRGPHSPDAFRFLRHVVDDPQVSVSDRLTSAEALAQCGTGEREIAVRGLRAVLSDPNTESASLRAAAVILAGLGDEDRVFAIESLFASMSDAGSSPTRVVKAATGLLEIDPAFAEVCAAHFLVVLRSPAKTTSGWYDAALGLASVGPDHLDAAVAELSRRITDRSSTANDRVVAAQALRELGPLHRQSAGELIAAAAGRAFNDFDRSILLGHLVTYGPQREEALAGLRTMLAEPRQNWNNFKRVASALRKAGPAFQGEVATALLNSGVPSGSHDHVLVLDELVELGEPYRTQAVRDLHSVLDDPNVPAEVRCRAASALIRSGPDHHWRVINRLWEISTAAAYQELARAGAGDEALTALLACARFPDASDDVMTALADAFSGQDGAKVDEAAAVLRSAASDAGRSWRVRRTAADGLARLGDRFGYESAAALSQIIRSDSVITGFRYIALQHSSSGPGPRRELAAALLTVLADERSTAATEWNVVVALKELGHGGEPEVLSALERLASFPGLAGDDRAEAAVLLASRSPEYLDQAVNVVLAQAKVMAFVVLRKHLGDLRASDVDLSRQFRARLMSRDSTVMEVIDAANALEETAEVHRLAQDETLSLSLRYSAIRCLTFLKPDATAEAAGNLSSVRDDDTAPAAERARATGMLTQVTRKATASSLSVLWRLAQDSSVTLDGRATALHWLDPLERPSTRRYEQAVTVILRDPEVTRSAWGKLIHTLPRPARTDLERSRLHDRSIRVKDRVPIADLSDDLPLRDQVIAELRDVIAGPETSSRQRVDAAVALCEVSVLLQAEAVAVLERLGGENARSALAGISRVHWWRVHDEALAEVEDEGLPLRDRHAAARLLDSIDAELDAATKDVLCAATPWRRRLEGQLAAGRINAVRTTRDDVNGPPVVRERAAWTLRGYSVDDRAAGVVVLENLANDEAESPPVRSWAAEHLDGFGIEGFKRAAIAARSLMMDPGLPVLVRADAGVTLHDVESTSAREVLNVLTGLVSQVDGVRRVRVLSRIGEIDSSRAVGPLQELGMSATDPVVRMRCARALVTIRRDQREKASVIARAVAWDEAVPWHVRLGAARDLALWSELMREDARVLLVRLRDCGPR</sequence>
<evidence type="ECO:0000259" key="2">
    <source>
        <dbReference type="Pfam" id="PF05729"/>
    </source>
</evidence>
<dbReference type="Gene3D" id="3.40.50.300">
    <property type="entry name" value="P-loop containing nucleotide triphosphate hydrolases"/>
    <property type="match status" value="1"/>
</dbReference>
<evidence type="ECO:0000256" key="1">
    <source>
        <dbReference type="SAM" id="MobiDB-lite"/>
    </source>
</evidence>
<dbReference type="InterPro" id="IPR007111">
    <property type="entry name" value="NACHT_NTPase"/>
</dbReference>
<feature type="domain" description="NACHT" evidence="2">
    <location>
        <begin position="143"/>
        <end position="310"/>
    </location>
</feature>
<reference evidence="4" key="1">
    <citation type="journal article" date="2019" name="Int. J. Syst. Evol. Microbiol.">
        <title>The Global Catalogue of Microorganisms (GCM) 10K type strain sequencing project: providing services to taxonomists for standard genome sequencing and annotation.</title>
        <authorList>
            <consortium name="The Broad Institute Genomics Platform"/>
            <consortium name="The Broad Institute Genome Sequencing Center for Infectious Disease"/>
            <person name="Wu L."/>
            <person name="Ma J."/>
        </authorList>
    </citation>
    <scope>NUCLEOTIDE SEQUENCE [LARGE SCALE GENOMIC DNA]</scope>
    <source>
        <strain evidence="4">CGMCC 4.7319</strain>
    </source>
</reference>
<name>A0ABQ2HAS6_9PSEU</name>